<dbReference type="AlphaFoldDB" id="A0A1I0BPK1"/>
<feature type="transmembrane region" description="Helical" evidence="8">
    <location>
        <begin position="93"/>
        <end position="115"/>
    </location>
</feature>
<dbReference type="RefSeq" id="WP_093318875.1">
    <property type="nucleotide sequence ID" value="NZ_FOHV01000008.1"/>
</dbReference>
<dbReference type="FunFam" id="1.10.3470.10:FF:000003">
    <property type="entry name" value="Iron ABC transporter permease SitD"/>
    <property type="match status" value="1"/>
</dbReference>
<evidence type="ECO:0000313" key="9">
    <source>
        <dbReference type="EMBL" id="SET08937.1"/>
    </source>
</evidence>
<sequence>MIDILLLPFDYQFMINAMLICTAVGIICALLSSFLVLNNWSLIGDALSHAVVPGVAIAYWLSLPFIVGAFFSGIIAAFAMVFITKVSKLKEDVVIGFVFSSFFALGLLLISIFPIDISIQTIIMGTVYTINQNEYVQIAIVFFLSLAIMVFLFKNLVTVIFDSGYAHAIGVSELKVKLLFFTILSAVIVISLQAVGAILVIALLIIPGSCAYLLSDRIGMLAFIAMLTGGLSAFFGSYFSFFLNVSAGPVIVLIQGLIFVLCFIFAPKHGLLNKLIRRRKKIGTYHPKSYLGEKHTL</sequence>
<evidence type="ECO:0000256" key="1">
    <source>
        <dbReference type="ARBA" id="ARBA00004141"/>
    </source>
</evidence>
<evidence type="ECO:0000256" key="2">
    <source>
        <dbReference type="ARBA" id="ARBA00008034"/>
    </source>
</evidence>
<keyword evidence="3" id="KW-0406">Ion transport</keyword>
<keyword evidence="6 8" id="KW-0472">Membrane</keyword>
<protein>
    <submittedName>
        <fullName evidence="9">Manganese/iron transport system permease protein</fullName>
    </submittedName>
</protein>
<dbReference type="GO" id="GO:0055085">
    <property type="term" value="P:transmembrane transport"/>
    <property type="evidence" value="ECO:0007669"/>
    <property type="project" value="InterPro"/>
</dbReference>
<keyword evidence="4 7" id="KW-0812">Transmembrane</keyword>
<evidence type="ECO:0000256" key="8">
    <source>
        <dbReference type="SAM" id="Phobius"/>
    </source>
</evidence>
<dbReference type="GO" id="GO:0043190">
    <property type="term" value="C:ATP-binding cassette (ABC) transporter complex"/>
    <property type="evidence" value="ECO:0007669"/>
    <property type="project" value="InterPro"/>
</dbReference>
<evidence type="ECO:0000256" key="7">
    <source>
        <dbReference type="RuleBase" id="RU003943"/>
    </source>
</evidence>
<comment type="similarity">
    <text evidence="2 7">Belongs to the ABC-3 integral membrane protein family.</text>
</comment>
<keyword evidence="3" id="KW-0408">Iron</keyword>
<dbReference type="EMBL" id="FOHV01000008">
    <property type="protein sequence ID" value="SET08937.1"/>
    <property type="molecule type" value="Genomic_DNA"/>
</dbReference>
<feature type="transmembrane region" description="Helical" evidence="8">
    <location>
        <begin position="135"/>
        <end position="153"/>
    </location>
</feature>
<dbReference type="GO" id="GO:0071281">
    <property type="term" value="P:cellular response to iron ion"/>
    <property type="evidence" value="ECO:0007669"/>
    <property type="project" value="UniProtKB-ARBA"/>
</dbReference>
<dbReference type="Proteomes" id="UP000242642">
    <property type="component" value="Unassembled WGS sequence"/>
</dbReference>
<gene>
    <name evidence="9" type="ORF">SAMN02583745_01353</name>
</gene>
<feature type="transmembrane region" description="Helical" evidence="8">
    <location>
        <begin position="221"/>
        <end position="241"/>
    </location>
</feature>
<organism evidence="9 10">
    <name type="scientific">Thorsellia anophelis DSM 18579</name>
    <dbReference type="NCBI Taxonomy" id="1123402"/>
    <lineage>
        <taxon>Bacteria</taxon>
        <taxon>Pseudomonadati</taxon>
        <taxon>Pseudomonadota</taxon>
        <taxon>Gammaproteobacteria</taxon>
        <taxon>Enterobacterales</taxon>
        <taxon>Thorselliaceae</taxon>
        <taxon>Thorsellia</taxon>
    </lineage>
</organism>
<evidence type="ECO:0000256" key="6">
    <source>
        <dbReference type="ARBA" id="ARBA00023136"/>
    </source>
</evidence>
<dbReference type="Pfam" id="PF00950">
    <property type="entry name" value="ABC-3"/>
    <property type="match status" value="1"/>
</dbReference>
<dbReference type="PANTHER" id="PTHR30477:SF13">
    <property type="entry name" value="IRON TRANSPORT SYSTEM MEMBRANE PROTEIN HI_0360-RELATED"/>
    <property type="match status" value="1"/>
</dbReference>
<comment type="subcellular location">
    <subcellularLocation>
        <location evidence="7">Cell membrane</location>
        <topology evidence="7">Multi-pass membrane protein</topology>
    </subcellularLocation>
    <subcellularLocation>
        <location evidence="1">Membrane</location>
        <topology evidence="1">Multi-pass membrane protein</topology>
    </subcellularLocation>
</comment>
<keyword evidence="3" id="KW-0410">Iron transport</keyword>
<dbReference type="Gene3D" id="1.10.3470.10">
    <property type="entry name" value="ABC transporter involved in vitamin B12 uptake, BtuC"/>
    <property type="match status" value="1"/>
</dbReference>
<reference evidence="10" key="1">
    <citation type="submission" date="2016-10" db="EMBL/GenBank/DDBJ databases">
        <authorList>
            <person name="Varghese N."/>
            <person name="Submissions S."/>
        </authorList>
    </citation>
    <scope>NUCLEOTIDE SEQUENCE [LARGE SCALE GENOMIC DNA]</scope>
    <source>
        <strain evidence="10">DSM 18579</strain>
    </source>
</reference>
<keyword evidence="5 8" id="KW-1133">Transmembrane helix</keyword>
<dbReference type="InterPro" id="IPR001626">
    <property type="entry name" value="ABC_TroCD"/>
</dbReference>
<dbReference type="SUPFAM" id="SSF81345">
    <property type="entry name" value="ABC transporter involved in vitamin B12 uptake, BtuC"/>
    <property type="match status" value="1"/>
</dbReference>
<keyword evidence="10" id="KW-1185">Reference proteome</keyword>
<evidence type="ECO:0000313" key="10">
    <source>
        <dbReference type="Proteomes" id="UP000242642"/>
    </source>
</evidence>
<accession>A0A1I0BPK1</accession>
<feature type="transmembrane region" description="Helical" evidence="8">
    <location>
        <begin position="57"/>
        <end position="81"/>
    </location>
</feature>
<feature type="transmembrane region" description="Helical" evidence="8">
    <location>
        <begin position="247"/>
        <end position="271"/>
    </location>
</feature>
<evidence type="ECO:0000256" key="4">
    <source>
        <dbReference type="ARBA" id="ARBA00022692"/>
    </source>
</evidence>
<dbReference type="InterPro" id="IPR037294">
    <property type="entry name" value="ABC_BtuC-like"/>
</dbReference>
<dbReference type="OrthoDB" id="9804300at2"/>
<dbReference type="PANTHER" id="PTHR30477">
    <property type="entry name" value="ABC-TRANSPORTER METAL-BINDING PROTEIN"/>
    <property type="match status" value="1"/>
</dbReference>
<dbReference type="STRING" id="1123402.SAMN02583745_01353"/>
<feature type="transmembrane region" description="Helical" evidence="8">
    <location>
        <begin position="12"/>
        <end position="37"/>
    </location>
</feature>
<evidence type="ECO:0000256" key="3">
    <source>
        <dbReference type="ARBA" id="ARBA00022496"/>
    </source>
</evidence>
<proteinExistence type="inferred from homology"/>
<dbReference type="GO" id="GO:0006826">
    <property type="term" value="P:iron ion transport"/>
    <property type="evidence" value="ECO:0007669"/>
    <property type="project" value="UniProtKB-KW"/>
</dbReference>
<name>A0A1I0BPK1_9GAMM</name>
<keyword evidence="7" id="KW-0813">Transport</keyword>
<dbReference type="GO" id="GO:0010043">
    <property type="term" value="P:response to zinc ion"/>
    <property type="evidence" value="ECO:0007669"/>
    <property type="project" value="TreeGrafter"/>
</dbReference>
<dbReference type="CDD" id="cd06550">
    <property type="entry name" value="TM_ABC_iron-siderophores_like"/>
    <property type="match status" value="1"/>
</dbReference>
<evidence type="ECO:0000256" key="5">
    <source>
        <dbReference type="ARBA" id="ARBA00022989"/>
    </source>
</evidence>